<reference evidence="2" key="1">
    <citation type="submission" date="2021-04" db="EMBL/GenBank/DDBJ databases">
        <title>Sequencing of actinobacteria type strains.</title>
        <authorList>
            <person name="Nguyen G.-S."/>
            <person name="Wentzel A."/>
        </authorList>
    </citation>
    <scope>NUCLEOTIDE SEQUENCE</scope>
    <source>
        <strain evidence="2">DSM 42095</strain>
    </source>
</reference>
<keyword evidence="3" id="KW-1185">Reference proteome</keyword>
<dbReference type="EMBL" id="JAGSMN010002437">
    <property type="protein sequence ID" value="MBR7679234.1"/>
    <property type="molecule type" value="Genomic_DNA"/>
</dbReference>
<proteinExistence type="predicted"/>
<sequence length="102" mass="11682">HWYCIGRADHPGPHTDDHGRARHLPSEALQELAHRWGRTHRVAYTGRLWVAVHRDPHTHWRTEIEPTPELLEVRLREHHGPPPGPAPELEPGAVPRQRGATP</sequence>
<dbReference type="AlphaFoldDB" id="A0A8T4JCH9"/>
<comment type="caution">
    <text evidence="2">The sequence shown here is derived from an EMBL/GenBank/DDBJ whole genome shotgun (WGS) entry which is preliminary data.</text>
</comment>
<protein>
    <submittedName>
        <fullName evidence="2">Uncharacterized protein</fullName>
    </submittedName>
</protein>
<evidence type="ECO:0000256" key="1">
    <source>
        <dbReference type="SAM" id="MobiDB-lite"/>
    </source>
</evidence>
<feature type="non-terminal residue" evidence="2">
    <location>
        <position position="1"/>
    </location>
</feature>
<accession>A0A8T4JCH9</accession>
<dbReference type="Proteomes" id="UP000675554">
    <property type="component" value="Unassembled WGS sequence"/>
</dbReference>
<evidence type="ECO:0000313" key="3">
    <source>
        <dbReference type="Proteomes" id="UP000675554"/>
    </source>
</evidence>
<gene>
    <name evidence="2" type="ORF">KDA82_41170</name>
</gene>
<evidence type="ECO:0000313" key="2">
    <source>
        <dbReference type="EMBL" id="MBR7679234.1"/>
    </source>
</evidence>
<feature type="region of interest" description="Disordered" evidence="1">
    <location>
        <begin position="75"/>
        <end position="102"/>
    </location>
</feature>
<organism evidence="2 3">
    <name type="scientific">Streptomyces daliensis</name>
    <dbReference type="NCBI Taxonomy" id="299421"/>
    <lineage>
        <taxon>Bacteria</taxon>
        <taxon>Bacillati</taxon>
        <taxon>Actinomycetota</taxon>
        <taxon>Actinomycetes</taxon>
        <taxon>Kitasatosporales</taxon>
        <taxon>Streptomycetaceae</taxon>
        <taxon>Streptomyces</taxon>
    </lineage>
</organism>
<name>A0A8T4JCH9_9ACTN</name>